<feature type="non-terminal residue" evidence="2">
    <location>
        <position position="45"/>
    </location>
</feature>
<reference evidence="2" key="1">
    <citation type="journal article" date="2004" name="Nature">
        <title>Genome duplication in the teleost fish Tetraodon nigroviridis reveals the early vertebrate proto-karyotype.</title>
        <authorList>
            <person name="Jaillon O."/>
            <person name="Aury J.-M."/>
            <person name="Brunet F."/>
            <person name="Petit J.-L."/>
            <person name="Stange-Thomann N."/>
            <person name="Mauceli E."/>
            <person name="Bouneau L."/>
            <person name="Fischer C."/>
            <person name="Ozouf-Costaz C."/>
            <person name="Bernot A."/>
            <person name="Nicaud S."/>
            <person name="Jaffe D."/>
            <person name="Fisher S."/>
            <person name="Lutfalla G."/>
            <person name="Dossat C."/>
            <person name="Segurens B."/>
            <person name="Dasilva C."/>
            <person name="Salanoubat M."/>
            <person name="Levy M."/>
            <person name="Boudet N."/>
            <person name="Castellano S."/>
            <person name="Anthouard V."/>
            <person name="Jubin C."/>
            <person name="Castelli V."/>
            <person name="Katinka M."/>
            <person name="Vacherie B."/>
            <person name="Biemont C."/>
            <person name="Skalli Z."/>
            <person name="Cattolico L."/>
            <person name="Poulain J."/>
            <person name="De Berardinis V."/>
            <person name="Cruaud C."/>
            <person name="Duprat S."/>
            <person name="Brottier P."/>
            <person name="Coutanceau J.-P."/>
            <person name="Gouzy J."/>
            <person name="Parra G."/>
            <person name="Lardier G."/>
            <person name="Chapple C."/>
            <person name="McKernan K.J."/>
            <person name="McEwan P."/>
            <person name="Bosak S."/>
            <person name="Kellis M."/>
            <person name="Volff J.-N."/>
            <person name="Guigo R."/>
            <person name="Zody M.C."/>
            <person name="Mesirov J."/>
            <person name="Lindblad-Toh K."/>
            <person name="Birren B."/>
            <person name="Nusbaum C."/>
            <person name="Kahn D."/>
            <person name="Robinson-Rechavi M."/>
            <person name="Laudet V."/>
            <person name="Schachter V."/>
            <person name="Quetier F."/>
            <person name="Saurin W."/>
            <person name="Scarpelli C."/>
            <person name="Wincker P."/>
            <person name="Lander E.S."/>
            <person name="Weissenbach J."/>
            <person name="Roest Crollius H."/>
        </authorList>
    </citation>
    <scope>NUCLEOTIDE SEQUENCE [LARGE SCALE GENOMIC DNA]</scope>
</reference>
<feature type="compositionally biased region" description="Basic and acidic residues" evidence="1">
    <location>
        <begin position="31"/>
        <end position="45"/>
    </location>
</feature>
<evidence type="ECO:0000313" key="2">
    <source>
        <dbReference type="EMBL" id="CAG02023.1"/>
    </source>
</evidence>
<evidence type="ECO:0000256" key="1">
    <source>
        <dbReference type="SAM" id="MobiDB-lite"/>
    </source>
</evidence>
<organism evidence="2">
    <name type="scientific">Tetraodon nigroviridis</name>
    <name type="common">Spotted green pufferfish</name>
    <name type="synonym">Chelonodon nigroviridis</name>
    <dbReference type="NCBI Taxonomy" id="99883"/>
    <lineage>
        <taxon>Eukaryota</taxon>
        <taxon>Metazoa</taxon>
        <taxon>Chordata</taxon>
        <taxon>Craniata</taxon>
        <taxon>Vertebrata</taxon>
        <taxon>Euteleostomi</taxon>
        <taxon>Actinopterygii</taxon>
        <taxon>Neopterygii</taxon>
        <taxon>Teleostei</taxon>
        <taxon>Neoteleostei</taxon>
        <taxon>Acanthomorphata</taxon>
        <taxon>Eupercaria</taxon>
        <taxon>Tetraodontiformes</taxon>
        <taxon>Tetradontoidea</taxon>
        <taxon>Tetraodontidae</taxon>
        <taxon>Tetraodon</taxon>
    </lineage>
</organism>
<name>Q4SBF9_TETNG</name>
<accession>Q4SBF9</accession>
<feature type="region of interest" description="Disordered" evidence="1">
    <location>
        <begin position="26"/>
        <end position="45"/>
    </location>
</feature>
<comment type="caution">
    <text evidence="2">The sequence shown here is derived from an EMBL/GenBank/DDBJ whole genome shotgun (WGS) entry which is preliminary data.</text>
</comment>
<dbReference type="OrthoDB" id="653904at2759"/>
<protein>
    <submittedName>
        <fullName evidence="2">(spotted green pufferfish) hypothetical protein</fullName>
    </submittedName>
</protein>
<proteinExistence type="predicted"/>
<gene>
    <name evidence="2" type="ORF">GSTENG00020983001</name>
</gene>
<feature type="non-terminal residue" evidence="2">
    <location>
        <position position="1"/>
    </location>
</feature>
<reference evidence="2" key="2">
    <citation type="submission" date="2004-02" db="EMBL/GenBank/DDBJ databases">
        <authorList>
            <consortium name="Genoscope"/>
            <consortium name="Whitehead Institute Centre for Genome Research"/>
        </authorList>
    </citation>
    <scope>NUCLEOTIDE SEQUENCE</scope>
</reference>
<sequence length="45" mass="5140">AHRKQCIELEQQFDFLKDLVAAVPDMQGEGEENHTEAVGEKVSRR</sequence>
<dbReference type="KEGG" id="tng:GSTEN00020983G001"/>
<dbReference type="AlphaFoldDB" id="Q4SBF9"/>
<dbReference type="EMBL" id="CAAE01014674">
    <property type="protein sequence ID" value="CAG02023.1"/>
    <property type="molecule type" value="Genomic_DNA"/>
</dbReference>